<comment type="caution">
    <text evidence="6">The sequence shown here is derived from an EMBL/GenBank/DDBJ whole genome shotgun (WGS) entry which is preliminary data.</text>
</comment>
<dbReference type="EMBL" id="LUAX01000001">
    <property type="protein sequence ID" value="OAN00852.1"/>
    <property type="molecule type" value="Genomic_DNA"/>
</dbReference>
<dbReference type="Proteomes" id="UP001150001">
    <property type="component" value="Unassembled WGS sequence"/>
</dbReference>
<dbReference type="RefSeq" id="WP_069666737.1">
    <property type="nucleotide sequence ID" value="NZ_JAPFIM010000026.1"/>
</dbReference>
<evidence type="ECO:0000313" key="8">
    <source>
        <dbReference type="Proteomes" id="UP001150001"/>
    </source>
</evidence>
<dbReference type="PANTHER" id="PTHR44688:SF16">
    <property type="entry name" value="DNA-BINDING TRANSCRIPTIONAL ACTIVATOR DEVR_DOSR"/>
    <property type="match status" value="1"/>
</dbReference>
<dbReference type="SMART" id="SM00421">
    <property type="entry name" value="HTH_LUXR"/>
    <property type="match status" value="1"/>
</dbReference>
<dbReference type="PROSITE" id="PS50043">
    <property type="entry name" value="HTH_LUXR_2"/>
    <property type="match status" value="1"/>
</dbReference>
<evidence type="ECO:0000313" key="5">
    <source>
        <dbReference type="EMBL" id="MDC5741432.1"/>
    </source>
</evidence>
<dbReference type="PANTHER" id="PTHR44688">
    <property type="entry name" value="DNA-BINDING TRANSCRIPTIONAL ACTIVATOR DEVR_DOSR"/>
    <property type="match status" value="1"/>
</dbReference>
<dbReference type="InterPro" id="IPR000792">
    <property type="entry name" value="Tscrpt_reg_LuxR_C"/>
</dbReference>
<dbReference type="GO" id="GO:0006355">
    <property type="term" value="P:regulation of DNA-templated transcription"/>
    <property type="evidence" value="ECO:0007669"/>
    <property type="project" value="InterPro"/>
</dbReference>
<evidence type="ECO:0000256" key="3">
    <source>
        <dbReference type="ARBA" id="ARBA00023163"/>
    </source>
</evidence>
<dbReference type="OrthoDB" id="343383at2"/>
<gene>
    <name evidence="6" type="ORF">AZ468_06910</name>
    <name evidence="5" type="ORF">OPW20_15280</name>
</gene>
<dbReference type="PRINTS" id="PR00038">
    <property type="entry name" value="HTHLUXR"/>
</dbReference>
<keyword evidence="8" id="KW-1185">Reference proteome</keyword>
<dbReference type="GO" id="GO:0003677">
    <property type="term" value="F:DNA binding"/>
    <property type="evidence" value="ECO:0007669"/>
    <property type="project" value="UniProtKB-KW"/>
</dbReference>
<evidence type="ECO:0000313" key="7">
    <source>
        <dbReference type="Proteomes" id="UP000094761"/>
    </source>
</evidence>
<keyword evidence="1" id="KW-0805">Transcription regulation</keyword>
<dbReference type="CDD" id="cd06170">
    <property type="entry name" value="LuxR_C_like"/>
    <property type="match status" value="1"/>
</dbReference>
<evidence type="ECO:0000259" key="4">
    <source>
        <dbReference type="PROSITE" id="PS50043"/>
    </source>
</evidence>
<dbReference type="GeneID" id="78075413"/>
<dbReference type="InterPro" id="IPR036388">
    <property type="entry name" value="WH-like_DNA-bd_sf"/>
</dbReference>
<accession>A0A178JG25</accession>
<dbReference type="AlphaFoldDB" id="A0A178JG25"/>
<keyword evidence="3" id="KW-0804">Transcription</keyword>
<keyword evidence="2" id="KW-0238">DNA-binding</keyword>
<proteinExistence type="predicted"/>
<evidence type="ECO:0000313" key="6">
    <source>
        <dbReference type="EMBL" id="OAN00852.1"/>
    </source>
</evidence>
<sequence length="259" mass="30157">MLRDVSQIQQLHIATMFDHCGYQGFYDKLADQFAEVVVHDAFYVLLENDDQLKLVYGQMQDSQYGQLEQEIILPSLARQTVSGMSVLSQLGHQDLVTQPIHRSQWLSYCQSHQIKDQIMLWMQITREQRIWIVVDLKRSYPFFTSEQINRVKHWLPTLEKLLYKHHRDLALNKPLPDLIHAAIDSFSRKHLTRRESELVKLMFLGYSSKLAAKALSISPATERVHRINIYAKLGISGQSELLQRLIREVESELEQPASC</sequence>
<organism evidence="6 7">
    <name type="scientific">Vibrio europaeus</name>
    <dbReference type="NCBI Taxonomy" id="300876"/>
    <lineage>
        <taxon>Bacteria</taxon>
        <taxon>Pseudomonadati</taxon>
        <taxon>Pseudomonadota</taxon>
        <taxon>Gammaproteobacteria</taxon>
        <taxon>Vibrionales</taxon>
        <taxon>Vibrionaceae</taxon>
        <taxon>Vibrio</taxon>
        <taxon>Vibrio oreintalis group</taxon>
    </lineage>
</organism>
<dbReference type="EMBL" id="JAPFIT010000018">
    <property type="protein sequence ID" value="MDC5741432.1"/>
    <property type="molecule type" value="Genomic_DNA"/>
</dbReference>
<dbReference type="Gene3D" id="1.10.10.10">
    <property type="entry name" value="Winged helix-like DNA-binding domain superfamily/Winged helix DNA-binding domain"/>
    <property type="match status" value="1"/>
</dbReference>
<evidence type="ECO:0000256" key="1">
    <source>
        <dbReference type="ARBA" id="ARBA00023015"/>
    </source>
</evidence>
<protein>
    <submittedName>
        <fullName evidence="5">Helix-turn-helix transcriptional regulator</fullName>
    </submittedName>
</protein>
<reference evidence="6 7" key="1">
    <citation type="submission" date="2016-03" db="EMBL/GenBank/DDBJ databases">
        <title>Draft genome sequence of the Vibrio tubiashii subs. europaeus.</title>
        <authorList>
            <person name="Spinard E."/>
            <person name="Dubert J."/>
            <person name="Nelson D.R."/>
            <person name="Barja J.L."/>
        </authorList>
    </citation>
    <scope>NUCLEOTIDE SEQUENCE [LARGE SCALE GENOMIC DNA]</scope>
    <source>
        <strain evidence="7">PP-638</strain>
        <strain evidence="6">PP2-638</strain>
    </source>
</reference>
<dbReference type="InterPro" id="IPR016032">
    <property type="entry name" value="Sig_transdc_resp-reg_C-effctor"/>
</dbReference>
<dbReference type="Proteomes" id="UP000094761">
    <property type="component" value="Unassembled WGS sequence"/>
</dbReference>
<evidence type="ECO:0000256" key="2">
    <source>
        <dbReference type="ARBA" id="ARBA00023125"/>
    </source>
</evidence>
<reference evidence="5" key="2">
    <citation type="submission" date="2022-11" db="EMBL/GenBank/DDBJ databases">
        <title>Role of the vibriolysin VemA secreted by the emergent pathogen Vibrio europaeus in the colonization of Manila clam mucus.</title>
        <authorList>
            <person name="Martinez C."/>
            <person name="Rodriguez S."/>
            <person name="Vences A."/>
            <person name="Barja J.L."/>
            <person name="Toranzo A.E."/>
            <person name="Dubert J."/>
        </authorList>
    </citation>
    <scope>NUCLEOTIDE SEQUENCE</scope>
    <source>
        <strain evidence="5">3454</strain>
    </source>
</reference>
<dbReference type="SUPFAM" id="SSF46894">
    <property type="entry name" value="C-terminal effector domain of the bipartite response regulators"/>
    <property type="match status" value="1"/>
</dbReference>
<dbReference type="Pfam" id="PF00196">
    <property type="entry name" value="GerE"/>
    <property type="match status" value="1"/>
</dbReference>
<feature type="domain" description="HTH luxR-type" evidence="4">
    <location>
        <begin position="184"/>
        <end position="249"/>
    </location>
</feature>
<name>A0A178JG25_9VIBR</name>